<evidence type="ECO:0000259" key="4">
    <source>
        <dbReference type="PROSITE" id="PS50850"/>
    </source>
</evidence>
<evidence type="ECO:0000256" key="1">
    <source>
        <dbReference type="ARBA" id="ARBA00004429"/>
    </source>
</evidence>
<evidence type="ECO:0000313" key="5">
    <source>
        <dbReference type="EMBL" id="VAW22730.1"/>
    </source>
</evidence>
<evidence type="ECO:0000256" key="2">
    <source>
        <dbReference type="ARBA" id="ARBA00022475"/>
    </source>
</evidence>
<feature type="transmembrane region" description="Helical" evidence="3">
    <location>
        <begin position="417"/>
        <end position="439"/>
    </location>
</feature>
<keyword evidence="3" id="KW-1133">Transmembrane helix</keyword>
<name>A0A3B0U180_9ZZZZ</name>
<feature type="transmembrane region" description="Helical" evidence="3">
    <location>
        <begin position="181"/>
        <end position="200"/>
    </location>
</feature>
<feature type="transmembrane region" description="Helical" evidence="3">
    <location>
        <begin position="286"/>
        <end position="303"/>
    </location>
</feature>
<dbReference type="CDD" id="cd17394">
    <property type="entry name" value="MFS_FucP_like"/>
    <property type="match status" value="1"/>
</dbReference>
<gene>
    <name evidence="5" type="ORF">MNBD_BACTEROID01-102</name>
</gene>
<keyword evidence="3" id="KW-0812">Transmembrane</keyword>
<dbReference type="GO" id="GO:0005886">
    <property type="term" value="C:plasma membrane"/>
    <property type="evidence" value="ECO:0007669"/>
    <property type="project" value="UniProtKB-SubCell"/>
</dbReference>
<feature type="transmembrane region" description="Helical" evidence="3">
    <location>
        <begin position="143"/>
        <end position="161"/>
    </location>
</feature>
<dbReference type="PROSITE" id="PS50850">
    <property type="entry name" value="MFS"/>
    <property type="match status" value="1"/>
</dbReference>
<feature type="transmembrane region" description="Helical" evidence="3">
    <location>
        <begin position="390"/>
        <end position="411"/>
    </location>
</feature>
<reference evidence="5" key="1">
    <citation type="submission" date="2018-06" db="EMBL/GenBank/DDBJ databases">
        <authorList>
            <person name="Zhirakovskaya E."/>
        </authorList>
    </citation>
    <scope>NUCLEOTIDE SEQUENCE</scope>
</reference>
<sequence>MEKKNNSFMIGMSVIGSIFFIFGFATTFIITLSAKVKVIFELTEFEAQLLNFSFFITYAFISIPIGLYIKKIGYKRALIIGLLLMAVGSFLFFPAASIPSFGLFLISTFVLATGVVFLQTAANPYVAALGPESTASGRLNLTQALNSIATMAAPYLISLFIFKGASEMLSAESAQTVQMPFVIMGVIIVLIALAITAIKLPEISGGDTTERKSVWKYPHVLLGALAIFMYVGAEVGNAGLLVNYLKETNSMTAETASIYAAIYWGGAMIGRFFGSFMFSEMPSSKKIMYAFPVLVLAFVSGSFVTDWNWAIGGTFLGIAAANFVIMQLGRGKAAMSLAIFTLVAAGLDIVTTFTTGRVALWTVISIGLFNSIMFPNIFTLAVKDLDQGELSTASGIINTLIFGGAIIPLIMGKVADSAGYTWAFLVPAICYLYIFFFAVKGSRIRRI</sequence>
<feature type="domain" description="Major facilitator superfamily (MFS) profile" evidence="4">
    <location>
        <begin position="11"/>
        <end position="446"/>
    </location>
</feature>
<protein>
    <submittedName>
        <fullName evidence="5">Predicted mannose transporter, GGP family</fullName>
    </submittedName>
</protein>
<feature type="transmembrane region" description="Helical" evidence="3">
    <location>
        <begin position="76"/>
        <end position="95"/>
    </location>
</feature>
<feature type="transmembrane region" description="Helical" evidence="3">
    <location>
        <begin position="50"/>
        <end position="69"/>
    </location>
</feature>
<evidence type="ECO:0000256" key="3">
    <source>
        <dbReference type="SAM" id="Phobius"/>
    </source>
</evidence>
<feature type="transmembrane region" description="Helical" evidence="3">
    <location>
        <begin position="333"/>
        <end position="353"/>
    </location>
</feature>
<dbReference type="InterPro" id="IPR050375">
    <property type="entry name" value="MFS_TsgA-like"/>
</dbReference>
<feature type="transmembrane region" description="Helical" evidence="3">
    <location>
        <begin position="309"/>
        <end position="326"/>
    </location>
</feature>
<feature type="transmembrane region" description="Helical" evidence="3">
    <location>
        <begin position="7"/>
        <end position="30"/>
    </location>
</feature>
<dbReference type="AlphaFoldDB" id="A0A3B0U180"/>
<proteinExistence type="predicted"/>
<organism evidence="5">
    <name type="scientific">hydrothermal vent metagenome</name>
    <dbReference type="NCBI Taxonomy" id="652676"/>
    <lineage>
        <taxon>unclassified sequences</taxon>
        <taxon>metagenomes</taxon>
        <taxon>ecological metagenomes</taxon>
    </lineage>
</organism>
<feature type="transmembrane region" description="Helical" evidence="3">
    <location>
        <begin position="101"/>
        <end position="122"/>
    </location>
</feature>
<feature type="transmembrane region" description="Helical" evidence="3">
    <location>
        <begin position="220"/>
        <end position="244"/>
    </location>
</feature>
<feature type="transmembrane region" description="Helical" evidence="3">
    <location>
        <begin position="359"/>
        <end position="378"/>
    </location>
</feature>
<dbReference type="GO" id="GO:0022857">
    <property type="term" value="F:transmembrane transporter activity"/>
    <property type="evidence" value="ECO:0007669"/>
    <property type="project" value="InterPro"/>
</dbReference>
<dbReference type="SUPFAM" id="SSF103473">
    <property type="entry name" value="MFS general substrate transporter"/>
    <property type="match status" value="1"/>
</dbReference>
<accession>A0A3B0U180</accession>
<keyword evidence="2" id="KW-1003">Cell membrane</keyword>
<dbReference type="Gene3D" id="1.20.1250.20">
    <property type="entry name" value="MFS general substrate transporter like domains"/>
    <property type="match status" value="2"/>
</dbReference>
<dbReference type="InterPro" id="IPR020846">
    <property type="entry name" value="MFS_dom"/>
</dbReference>
<dbReference type="PANTHER" id="PTHR43702:SF3">
    <property type="entry name" value="PROTEIN TSGA"/>
    <property type="match status" value="1"/>
</dbReference>
<keyword evidence="3" id="KW-0472">Membrane</keyword>
<dbReference type="Pfam" id="PF07690">
    <property type="entry name" value="MFS_1"/>
    <property type="match status" value="1"/>
</dbReference>
<feature type="transmembrane region" description="Helical" evidence="3">
    <location>
        <begin position="256"/>
        <end position="274"/>
    </location>
</feature>
<comment type="subcellular location">
    <subcellularLocation>
        <location evidence="1">Cell inner membrane</location>
        <topology evidence="1">Multi-pass membrane protein</topology>
    </subcellularLocation>
</comment>
<dbReference type="EMBL" id="UOEP01000178">
    <property type="protein sequence ID" value="VAW22730.1"/>
    <property type="molecule type" value="Genomic_DNA"/>
</dbReference>
<dbReference type="InterPro" id="IPR036259">
    <property type="entry name" value="MFS_trans_sf"/>
</dbReference>
<dbReference type="InterPro" id="IPR011701">
    <property type="entry name" value="MFS"/>
</dbReference>
<dbReference type="PANTHER" id="PTHR43702">
    <property type="entry name" value="L-FUCOSE-PROTON SYMPORTER"/>
    <property type="match status" value="1"/>
</dbReference>